<dbReference type="GO" id="GO:0006352">
    <property type="term" value="P:DNA-templated transcription initiation"/>
    <property type="evidence" value="ECO:0007669"/>
    <property type="project" value="InterPro"/>
</dbReference>
<dbReference type="Proteomes" id="UP000619260">
    <property type="component" value="Unassembled WGS sequence"/>
</dbReference>
<dbReference type="InterPro" id="IPR007934">
    <property type="entry name" value="AbfB_ABD"/>
</dbReference>
<evidence type="ECO:0000313" key="7">
    <source>
        <dbReference type="Proteomes" id="UP000619260"/>
    </source>
</evidence>
<evidence type="ECO:0000256" key="1">
    <source>
        <dbReference type="ARBA" id="ARBA00023015"/>
    </source>
</evidence>
<feature type="domain" description="RNA polymerase sigma-70 region 2" evidence="4">
    <location>
        <begin position="29"/>
        <end position="91"/>
    </location>
</feature>
<dbReference type="InterPro" id="IPR039425">
    <property type="entry name" value="RNA_pol_sigma-70-like"/>
</dbReference>
<organism evidence="6 7">
    <name type="scientific">Virgisporangium aliadipatigenens</name>
    <dbReference type="NCBI Taxonomy" id="741659"/>
    <lineage>
        <taxon>Bacteria</taxon>
        <taxon>Bacillati</taxon>
        <taxon>Actinomycetota</taxon>
        <taxon>Actinomycetes</taxon>
        <taxon>Micromonosporales</taxon>
        <taxon>Micromonosporaceae</taxon>
        <taxon>Virgisporangium</taxon>
    </lineage>
</organism>
<dbReference type="InterPro" id="IPR007627">
    <property type="entry name" value="RNA_pol_sigma70_r2"/>
</dbReference>
<dbReference type="SUPFAM" id="SSF88946">
    <property type="entry name" value="Sigma2 domain of RNA polymerase sigma factors"/>
    <property type="match status" value="1"/>
</dbReference>
<protein>
    <recommendedName>
        <fullName evidence="8">RNA polymerase sigma factor</fullName>
    </recommendedName>
</protein>
<dbReference type="Gene3D" id="1.10.1740.10">
    <property type="match status" value="1"/>
</dbReference>
<accession>A0A8J4DWT9</accession>
<gene>
    <name evidence="6" type="ORF">Val02_83180</name>
</gene>
<dbReference type="GO" id="GO:0046373">
    <property type="term" value="P:L-arabinose metabolic process"/>
    <property type="evidence" value="ECO:0007669"/>
    <property type="project" value="InterPro"/>
</dbReference>
<keyword evidence="2" id="KW-0731">Sigma factor</keyword>
<keyword evidence="1" id="KW-0805">Transcription regulation</keyword>
<dbReference type="Pfam" id="PF04542">
    <property type="entry name" value="Sigma70_r2"/>
    <property type="match status" value="1"/>
</dbReference>
<evidence type="ECO:0000259" key="4">
    <source>
        <dbReference type="Pfam" id="PF04542"/>
    </source>
</evidence>
<evidence type="ECO:0000256" key="3">
    <source>
        <dbReference type="ARBA" id="ARBA00023163"/>
    </source>
</evidence>
<keyword evidence="7" id="KW-1185">Reference proteome</keyword>
<dbReference type="GO" id="GO:0046556">
    <property type="term" value="F:alpha-L-arabinofuranosidase activity"/>
    <property type="evidence" value="ECO:0007669"/>
    <property type="project" value="InterPro"/>
</dbReference>
<feature type="domain" description="Alpha-L-arabinofuranosidase B arabinose-binding" evidence="5">
    <location>
        <begin position="357"/>
        <end position="486"/>
    </location>
</feature>
<dbReference type="NCBIfam" id="TIGR02937">
    <property type="entry name" value="sigma70-ECF"/>
    <property type="match status" value="1"/>
</dbReference>
<evidence type="ECO:0000259" key="5">
    <source>
        <dbReference type="Pfam" id="PF05270"/>
    </source>
</evidence>
<sequence>MRVPDRRLTHLVIAAQGGDRRARDELAAAALPLVYAVVRRAMGEHPDVDDVVQDTMVRALRELGALRAPESFRQWLMAIAVNQVGTALHRRDVAAERTTVLDTATAMPDPGAAHEDATILRRDLAAQRRQLGRAARWLDPGERALLSLWWLENAGEISRAELAAAVGTSVPHAAVRIQRMRQHLESSRALVAALEARPRCAGLSRLVRGWDGRASAVWRKRIARHLRSCPVCGPAADLVPAERLFVGFGLLTVPFPLTTAVLAKAAAGAAHGAAGSALKAGPLGHLATVMVSHPVASLVAVGALAVGVAVPTGALPVLGPRVAAVATAPGRSGQGGVPGPSPSAAPALPLGPVSLEYAGERGRYVTLADTFGVLAPAGPAADPTARGRATFTVVPGLLDQRCVSLRASDGTYLRHASWRLRQSPDEGTVLFRGDATFCVRPGSADGSIALESANYPGYFLRRVRQELWVDRTDGSASFRADSAFVVRPPLA</sequence>
<reference evidence="6" key="1">
    <citation type="submission" date="2021-01" db="EMBL/GenBank/DDBJ databases">
        <title>Whole genome shotgun sequence of Virgisporangium aliadipatigenens NBRC 105644.</title>
        <authorList>
            <person name="Komaki H."/>
            <person name="Tamura T."/>
        </authorList>
    </citation>
    <scope>NUCLEOTIDE SEQUENCE</scope>
    <source>
        <strain evidence="6">NBRC 105644</strain>
    </source>
</reference>
<keyword evidence="3" id="KW-0804">Transcription</keyword>
<dbReference type="PANTHER" id="PTHR43133">
    <property type="entry name" value="RNA POLYMERASE ECF-TYPE SIGMA FACTO"/>
    <property type="match status" value="1"/>
</dbReference>
<dbReference type="InterPro" id="IPR036195">
    <property type="entry name" value="AbfB_ABD_sf"/>
</dbReference>
<proteinExistence type="predicted"/>
<dbReference type="AlphaFoldDB" id="A0A8J4DWT9"/>
<dbReference type="EMBL" id="BOPF01000048">
    <property type="protein sequence ID" value="GIJ51432.1"/>
    <property type="molecule type" value="Genomic_DNA"/>
</dbReference>
<dbReference type="RefSeq" id="WP_203904835.1">
    <property type="nucleotide sequence ID" value="NZ_BOPF01000048.1"/>
</dbReference>
<dbReference type="Pfam" id="PF05270">
    <property type="entry name" value="AbfB"/>
    <property type="match status" value="1"/>
</dbReference>
<name>A0A8J4DWT9_9ACTN</name>
<dbReference type="Gene3D" id="2.80.10.50">
    <property type="match status" value="1"/>
</dbReference>
<dbReference type="SUPFAM" id="SSF110221">
    <property type="entry name" value="AbfB domain"/>
    <property type="match status" value="1"/>
</dbReference>
<evidence type="ECO:0000256" key="2">
    <source>
        <dbReference type="ARBA" id="ARBA00023082"/>
    </source>
</evidence>
<evidence type="ECO:0000313" key="6">
    <source>
        <dbReference type="EMBL" id="GIJ51432.1"/>
    </source>
</evidence>
<dbReference type="InterPro" id="IPR013325">
    <property type="entry name" value="RNA_pol_sigma_r2"/>
</dbReference>
<dbReference type="CDD" id="cd23399">
    <property type="entry name" value="beta-trefoil_ABD_ABFB"/>
    <property type="match status" value="1"/>
</dbReference>
<evidence type="ECO:0008006" key="8">
    <source>
        <dbReference type="Google" id="ProtNLM"/>
    </source>
</evidence>
<dbReference type="GO" id="GO:0016987">
    <property type="term" value="F:sigma factor activity"/>
    <property type="evidence" value="ECO:0007669"/>
    <property type="project" value="UniProtKB-KW"/>
</dbReference>
<comment type="caution">
    <text evidence="6">The sequence shown here is derived from an EMBL/GenBank/DDBJ whole genome shotgun (WGS) entry which is preliminary data.</text>
</comment>
<dbReference type="InterPro" id="IPR014284">
    <property type="entry name" value="RNA_pol_sigma-70_dom"/>
</dbReference>
<dbReference type="PANTHER" id="PTHR43133:SF51">
    <property type="entry name" value="RNA POLYMERASE SIGMA FACTOR"/>
    <property type="match status" value="1"/>
</dbReference>